<dbReference type="Pfam" id="PF00501">
    <property type="entry name" value="AMP-binding"/>
    <property type="match status" value="1"/>
</dbReference>
<reference evidence="4" key="1">
    <citation type="submission" date="2017-12" db="EMBL/GenBank/DDBJ databases">
        <title>Sequencing the genomes of 1000 Actinobacteria strains.</title>
        <authorList>
            <person name="Klenk H.-P."/>
        </authorList>
    </citation>
    <scope>NUCLEOTIDE SEQUENCE [LARGE SCALE GENOMIC DNA]</scope>
    <source>
        <strain evidence="4">DSM 44228</strain>
    </source>
</reference>
<dbReference type="GO" id="GO:0016878">
    <property type="term" value="F:acid-thiol ligase activity"/>
    <property type="evidence" value="ECO:0007669"/>
    <property type="project" value="UniProtKB-ARBA"/>
</dbReference>
<dbReference type="InterPro" id="IPR000873">
    <property type="entry name" value="AMP-dep_synth/lig_dom"/>
</dbReference>
<dbReference type="InterPro" id="IPR050237">
    <property type="entry name" value="ATP-dep_AMP-bd_enzyme"/>
</dbReference>
<keyword evidence="5" id="KW-1185">Reference proteome</keyword>
<dbReference type="PANTHER" id="PTHR43767:SF1">
    <property type="entry name" value="NONRIBOSOMAL PEPTIDE SYNTHASE PES1 (EUROFUNG)-RELATED"/>
    <property type="match status" value="1"/>
</dbReference>
<evidence type="ECO:0000259" key="3">
    <source>
        <dbReference type="Pfam" id="PF13193"/>
    </source>
</evidence>
<evidence type="ECO:0000256" key="1">
    <source>
        <dbReference type="ARBA" id="ARBA00022598"/>
    </source>
</evidence>
<evidence type="ECO:0000259" key="2">
    <source>
        <dbReference type="Pfam" id="PF00501"/>
    </source>
</evidence>
<comment type="caution">
    <text evidence="4">The sequence shown here is derived from an EMBL/GenBank/DDBJ whole genome shotgun (WGS) entry which is preliminary data.</text>
</comment>
<dbReference type="EMBL" id="PJNB01000001">
    <property type="protein sequence ID" value="PKW14310.1"/>
    <property type="molecule type" value="Genomic_DNA"/>
</dbReference>
<feature type="domain" description="AMP-binding enzyme C-terminal" evidence="3">
    <location>
        <begin position="436"/>
        <end position="511"/>
    </location>
</feature>
<dbReference type="STRING" id="994479.GCA_000194155_02157"/>
<protein>
    <submittedName>
        <fullName evidence="4">2,3-dihydroxybenzoate-AMP ligase</fullName>
    </submittedName>
</protein>
<organism evidence="4 5">
    <name type="scientific">Saccharopolyspora spinosa</name>
    <dbReference type="NCBI Taxonomy" id="60894"/>
    <lineage>
        <taxon>Bacteria</taxon>
        <taxon>Bacillati</taxon>
        <taxon>Actinomycetota</taxon>
        <taxon>Actinomycetes</taxon>
        <taxon>Pseudonocardiales</taxon>
        <taxon>Pseudonocardiaceae</taxon>
        <taxon>Saccharopolyspora</taxon>
    </lineage>
</organism>
<dbReference type="InterPro" id="IPR045851">
    <property type="entry name" value="AMP-bd_C_sf"/>
</dbReference>
<dbReference type="FunFam" id="2.30.38.10:FF:000003">
    <property type="entry name" value="Vibriobactin-specific 2,3-dihydroxybenzoate-AMP ligase"/>
    <property type="match status" value="1"/>
</dbReference>
<keyword evidence="1 4" id="KW-0436">Ligase</keyword>
<evidence type="ECO:0000313" key="5">
    <source>
        <dbReference type="Proteomes" id="UP000233786"/>
    </source>
</evidence>
<dbReference type="Proteomes" id="UP000233786">
    <property type="component" value="Unassembled WGS sequence"/>
</dbReference>
<dbReference type="PANTHER" id="PTHR43767">
    <property type="entry name" value="LONG-CHAIN-FATTY-ACID--COA LIGASE"/>
    <property type="match status" value="1"/>
</dbReference>
<name>A0A2N3XUM4_SACSN</name>
<dbReference type="Gene3D" id="3.30.300.30">
    <property type="match status" value="1"/>
</dbReference>
<dbReference type="Pfam" id="PF13193">
    <property type="entry name" value="AMP-binding_C"/>
    <property type="match status" value="1"/>
</dbReference>
<feature type="domain" description="AMP-dependent synthetase/ligase" evidence="2">
    <location>
        <begin position="32"/>
        <end position="385"/>
    </location>
</feature>
<evidence type="ECO:0000313" key="4">
    <source>
        <dbReference type="EMBL" id="PKW14310.1"/>
    </source>
</evidence>
<gene>
    <name evidence="4" type="ORF">A8926_1917</name>
</gene>
<dbReference type="Gene3D" id="2.30.38.10">
    <property type="entry name" value="Luciferase, Domain 3"/>
    <property type="match status" value="1"/>
</dbReference>
<sequence length="521" mass="56543">MLDGCMPWPDEVARRYRATGIWRGESLGSALRDAAARFGPRTALVHNDKRYSYAELDEWAGRLAAGFAEAGVKSRERVVVQLPNVPEFVAICFGLFRLGAVPVFALAAHRDTELRHLCELTEAVAYVGPGVHRDFDHRALGERLRADLPHLRSLFVVDSLPDAQPSEFAEPDPSDVAFFLLSGGTTALPKLIPRTHDDYLYQARTAASVCELTGDDVYLAALPIEFNFAWGCPGVLGTLLTGGAVVIADDPSPETCFPLLARESVTVTSLVPSLTQLWVEEAGWTEEDLGSLRLLQVGGARMKPEFVRSIGPSLGCVLQQVFGMAEGLLTFTRAGASDEHVLGTQGLPISREDEVLIVDEGGTPLPPGGIGELVTRGPYTVRGYYRADEHNAKVFTEGGFYRTGDLARLTEHGELVIEGRIKDMIIRGGDKISAGEVESYLVEHPAVAAAAVIGYADEFLGERTCAYVVARGEPPTLAELRESMHARGVAEYKLPDRLELIDALPLTPLGKPDKKALRSKE</sequence>
<dbReference type="InterPro" id="IPR025110">
    <property type="entry name" value="AMP-bd_C"/>
</dbReference>
<proteinExistence type="predicted"/>
<dbReference type="SUPFAM" id="SSF56801">
    <property type="entry name" value="Acetyl-CoA synthetase-like"/>
    <property type="match status" value="1"/>
</dbReference>
<dbReference type="Gene3D" id="3.40.50.980">
    <property type="match status" value="2"/>
</dbReference>
<accession>A0A2N3XUM4</accession>
<dbReference type="AlphaFoldDB" id="A0A2N3XUM4"/>
<dbReference type="RefSeq" id="WP_010694398.1">
    <property type="nucleotide sequence ID" value="NZ_CP061007.1"/>
</dbReference>